<gene>
    <name evidence="3" type="ORF">AVDCRST_MAG57-361</name>
</gene>
<dbReference type="AlphaFoldDB" id="A0A6J4HAW0"/>
<evidence type="ECO:0000259" key="2">
    <source>
        <dbReference type="PROSITE" id="PS51841"/>
    </source>
</evidence>
<accession>A0A6J4HAW0</accession>
<dbReference type="Pfam" id="PF00932">
    <property type="entry name" value="LTD"/>
    <property type="match status" value="1"/>
</dbReference>
<keyword evidence="1" id="KW-0732">Signal</keyword>
<dbReference type="PROSITE" id="PS51841">
    <property type="entry name" value="LTD"/>
    <property type="match status" value="1"/>
</dbReference>
<feature type="chain" id="PRO_5039248161" description="LTD domain-containing protein" evidence="1">
    <location>
        <begin position="28"/>
        <end position="197"/>
    </location>
</feature>
<dbReference type="EMBL" id="CADCTI010000036">
    <property type="protein sequence ID" value="CAA9217181.1"/>
    <property type="molecule type" value="Genomic_DNA"/>
</dbReference>
<sequence>MRFRRTVTGVALTTLSAGLLATIPLSAAQAVSADLVISQVYGGGGNTGAPYTHDFVEIYNRGPLPASTAGLSIQYGSATGTGNIGANSGQLTELPALTVPSGGYLLVQEGAGAGSGSALPAADVVDPTPIGMSGTEGKVALVRGTDGLGCNGGSAPCSDTQRASIIDLLGYGGANFAEGSAAPRLSNTTAALRAAGG</sequence>
<feature type="domain" description="LTD" evidence="2">
    <location>
        <begin position="24"/>
        <end position="173"/>
    </location>
</feature>
<name>A0A6J4HAW0_9ACTN</name>
<proteinExistence type="predicted"/>
<protein>
    <recommendedName>
        <fullName evidence="2">LTD domain-containing protein</fullName>
    </recommendedName>
</protein>
<reference evidence="3" key="1">
    <citation type="submission" date="2020-02" db="EMBL/GenBank/DDBJ databases">
        <authorList>
            <person name="Meier V. D."/>
        </authorList>
    </citation>
    <scope>NUCLEOTIDE SEQUENCE</scope>
    <source>
        <strain evidence="3">AVDCRST_MAG57</strain>
    </source>
</reference>
<feature type="non-terminal residue" evidence="3">
    <location>
        <position position="197"/>
    </location>
</feature>
<evidence type="ECO:0000313" key="3">
    <source>
        <dbReference type="EMBL" id="CAA9217181.1"/>
    </source>
</evidence>
<evidence type="ECO:0000256" key="1">
    <source>
        <dbReference type="SAM" id="SignalP"/>
    </source>
</evidence>
<dbReference type="InterPro" id="IPR001322">
    <property type="entry name" value="Lamin_tail_dom"/>
</dbReference>
<feature type="signal peptide" evidence="1">
    <location>
        <begin position="1"/>
        <end position="27"/>
    </location>
</feature>
<organism evidence="3">
    <name type="scientific">uncultured Blastococcus sp</name>
    <dbReference type="NCBI Taxonomy" id="217144"/>
    <lineage>
        <taxon>Bacteria</taxon>
        <taxon>Bacillati</taxon>
        <taxon>Actinomycetota</taxon>
        <taxon>Actinomycetes</taxon>
        <taxon>Geodermatophilales</taxon>
        <taxon>Geodermatophilaceae</taxon>
        <taxon>Blastococcus</taxon>
        <taxon>environmental samples</taxon>
    </lineage>
</organism>